<dbReference type="SUPFAM" id="SSF51445">
    <property type="entry name" value="(Trans)glycosidases"/>
    <property type="match status" value="1"/>
</dbReference>
<dbReference type="InterPro" id="IPR033453">
    <property type="entry name" value="Glyco_hydro_30_TIM-barrel"/>
</dbReference>
<comment type="similarity">
    <text evidence="1 4">Belongs to the glycosyl hydrolase 30 family.</text>
</comment>
<dbReference type="SUPFAM" id="SSF51011">
    <property type="entry name" value="Glycosyl hydrolase domain"/>
    <property type="match status" value="1"/>
</dbReference>
<protein>
    <submittedName>
        <fullName evidence="7">Ricin-type beta-trefoil lectin domain protein</fullName>
    </submittedName>
</protein>
<name>A0ABU4L692_9ACTN</name>
<keyword evidence="4" id="KW-0326">Glycosidase</keyword>
<comment type="caution">
    <text evidence="7">The sequence shown here is derived from an EMBL/GenBank/DDBJ whole genome shotgun (WGS) entry which is preliminary data.</text>
</comment>
<keyword evidence="8" id="KW-1185">Reference proteome</keyword>
<dbReference type="Pfam" id="PF00652">
    <property type="entry name" value="Ricin_B_lectin"/>
    <property type="match status" value="1"/>
</dbReference>
<dbReference type="CDD" id="cd23418">
    <property type="entry name" value="beta-trefoil_Ricin_XLN-like"/>
    <property type="match status" value="1"/>
</dbReference>
<dbReference type="InterPro" id="IPR013780">
    <property type="entry name" value="Glyco_hydro_b"/>
</dbReference>
<dbReference type="Gene3D" id="2.60.40.1180">
    <property type="entry name" value="Golgi alpha-mannosidase II"/>
    <property type="match status" value="1"/>
</dbReference>
<dbReference type="PRINTS" id="PR00843">
    <property type="entry name" value="GLHYDRLASE30"/>
</dbReference>
<dbReference type="PANTHER" id="PTHR11069">
    <property type="entry name" value="GLUCOSYLCERAMIDASE"/>
    <property type="match status" value="1"/>
</dbReference>
<dbReference type="SUPFAM" id="SSF50370">
    <property type="entry name" value="Ricin B-like lectins"/>
    <property type="match status" value="1"/>
</dbReference>
<feature type="signal peptide" evidence="5">
    <location>
        <begin position="1"/>
        <end position="35"/>
    </location>
</feature>
<dbReference type="InterPro" id="IPR001139">
    <property type="entry name" value="Glyco_hydro_30"/>
</dbReference>
<dbReference type="EMBL" id="JARAVY010000008">
    <property type="protein sequence ID" value="MDX2911262.1"/>
    <property type="molecule type" value="Genomic_DNA"/>
</dbReference>
<dbReference type="Proteomes" id="UP001271723">
    <property type="component" value="Unassembled WGS sequence"/>
</dbReference>
<evidence type="ECO:0000256" key="2">
    <source>
        <dbReference type="ARBA" id="ARBA00022729"/>
    </source>
</evidence>
<proteinExistence type="inferred from homology"/>
<evidence type="ECO:0000259" key="6">
    <source>
        <dbReference type="SMART" id="SM00458"/>
    </source>
</evidence>
<organism evidence="7 8">
    <name type="scientific">Streptomyces griseiscabiei</name>
    <dbReference type="NCBI Taxonomy" id="2993540"/>
    <lineage>
        <taxon>Bacteria</taxon>
        <taxon>Bacillati</taxon>
        <taxon>Actinomycetota</taxon>
        <taxon>Actinomycetes</taxon>
        <taxon>Kitasatosporales</taxon>
        <taxon>Streptomycetaceae</taxon>
        <taxon>Streptomyces</taxon>
    </lineage>
</organism>
<dbReference type="InterPro" id="IPR033452">
    <property type="entry name" value="GH30_C"/>
</dbReference>
<evidence type="ECO:0000256" key="1">
    <source>
        <dbReference type="ARBA" id="ARBA00005382"/>
    </source>
</evidence>
<dbReference type="InterPro" id="IPR035992">
    <property type="entry name" value="Ricin_B-like_lectins"/>
</dbReference>
<dbReference type="RefSeq" id="WP_086754305.1">
    <property type="nucleotide sequence ID" value="NZ_JAGJBZ010000002.1"/>
</dbReference>
<dbReference type="Pfam" id="PF02055">
    <property type="entry name" value="Glyco_hydro_30"/>
    <property type="match status" value="1"/>
</dbReference>
<feature type="chain" id="PRO_5046747006" evidence="5">
    <location>
        <begin position="36"/>
        <end position="619"/>
    </location>
</feature>
<evidence type="ECO:0000256" key="3">
    <source>
        <dbReference type="ARBA" id="ARBA00022801"/>
    </source>
</evidence>
<evidence type="ECO:0000256" key="5">
    <source>
        <dbReference type="SAM" id="SignalP"/>
    </source>
</evidence>
<keyword evidence="3 4" id="KW-0378">Hydrolase</keyword>
<evidence type="ECO:0000313" key="8">
    <source>
        <dbReference type="Proteomes" id="UP001271723"/>
    </source>
</evidence>
<dbReference type="PANTHER" id="PTHR11069:SF23">
    <property type="entry name" value="LYSOSOMAL ACID GLUCOSYLCERAMIDASE"/>
    <property type="match status" value="1"/>
</dbReference>
<evidence type="ECO:0000256" key="4">
    <source>
        <dbReference type="RuleBase" id="RU361188"/>
    </source>
</evidence>
<dbReference type="Pfam" id="PF17189">
    <property type="entry name" value="Glyco_hydro_30C"/>
    <property type="match status" value="1"/>
</dbReference>
<keyword evidence="2 5" id="KW-0732">Signal</keyword>
<gene>
    <name evidence="7" type="ORF">PV517_21500</name>
</gene>
<dbReference type="PROSITE" id="PS50231">
    <property type="entry name" value="RICIN_B_LECTIN"/>
    <property type="match status" value="1"/>
</dbReference>
<evidence type="ECO:0000313" key="7">
    <source>
        <dbReference type="EMBL" id="MDX2911262.1"/>
    </source>
</evidence>
<dbReference type="InterPro" id="IPR017853">
    <property type="entry name" value="GH"/>
</dbReference>
<feature type="domain" description="Ricin B lectin" evidence="6">
    <location>
        <begin position="489"/>
        <end position="616"/>
    </location>
</feature>
<dbReference type="Gene3D" id="2.80.10.50">
    <property type="match status" value="1"/>
</dbReference>
<dbReference type="SMART" id="SM00458">
    <property type="entry name" value="RICIN"/>
    <property type="match status" value="1"/>
</dbReference>
<accession>A0ABU4L692</accession>
<reference evidence="7 8" key="1">
    <citation type="journal article" date="2023" name="Microb. Genom.">
        <title>Mesoterricola silvestris gen. nov., sp. nov., Mesoterricola sediminis sp. nov., Geothrix oryzae sp. nov., Geothrix edaphica sp. nov., Geothrix rubra sp. nov., and Geothrix limicola sp. nov., six novel members of Acidobacteriota isolated from soils.</title>
        <authorList>
            <person name="Weisberg A.J."/>
            <person name="Pearce E."/>
            <person name="Kramer C.G."/>
            <person name="Chang J.H."/>
            <person name="Clarke C.R."/>
        </authorList>
    </citation>
    <scope>NUCLEOTIDE SEQUENCE [LARGE SCALE GENOMIC DNA]</scope>
    <source>
        <strain evidence="7 8">NRRL_B-2795</strain>
    </source>
</reference>
<sequence>MKKRQRLRRLSAQVTALTLAVTGGVAALASAPAQAASGTIGVTLTTSDLSQALTPQPGIALGPVSSGSVNLTVDDTQSLQTIDGFGAAFTDTSAYLLQNKLSATTRDRVMRDLFTRGSGIGLSLMRTPMGSSDYTATPANNPGTYSYDDNGGVADPSLANFSTAHDDAYIIPIIKQAQALNPSMKLFANNWSPPAWMKTTNTMLGQGNGTLRSDMYGPLAQYYVKFLQEYKAKGVDVWGITPQNEPTISPSTYSAMLWSASNEAKFIADDLAPALQQAGFADTKIIGGDADHVDTNYANTLMANQAARDAMYGTAWHCYQNDLGKMTTIHNSYPDKRIYESECSTGPGIAPMNAAQLALQSTFNWANGALLWNLALDTAGGPKMGVGCTNCTGLVTVDQATGKATYTDNYYQLGQFSKFVVPGATRIGYSDGGGIWAQAYKNPDGGEVLVAYNNNSSATTFTTTWNNAGSFSYTLPAHATVTFTRGAQTAAGQIVGQGSNRCLDDTGNAANGVQQRIWDCVQASADQQYLYSASRELRVAGKCLGANGNGTTNGTKVITWDCNGGASQKWTFHADGSVTNDLSGLCLDVTGTATANGSKIQLWSCTGAANQTWSASSGG</sequence>
<dbReference type="Gene3D" id="3.20.20.80">
    <property type="entry name" value="Glycosidases"/>
    <property type="match status" value="1"/>
</dbReference>
<dbReference type="InterPro" id="IPR000772">
    <property type="entry name" value="Ricin_B_lectin"/>
</dbReference>